<dbReference type="PANTHER" id="PTHR23336">
    <property type="entry name" value="ZINC FINGER CW-TYPE COILED-COIL DOMAIN PROTEIN 3"/>
    <property type="match status" value="1"/>
</dbReference>
<dbReference type="OrthoDB" id="9813438at2"/>
<evidence type="ECO:0000313" key="2">
    <source>
        <dbReference type="Proteomes" id="UP000030901"/>
    </source>
</evidence>
<dbReference type="HOGENOM" id="CLU_037205_0_0_6"/>
<dbReference type="Pfam" id="PF13589">
    <property type="entry name" value="HATPase_c_3"/>
    <property type="match status" value="1"/>
</dbReference>
<dbReference type="KEGG" id="fpp:FPB0191_02170"/>
<gene>
    <name evidence="1" type="ORF">FPB0191_02170</name>
</gene>
<dbReference type="Gene3D" id="3.30.565.10">
    <property type="entry name" value="Histidine kinase-like ATPase, C-terminal domain"/>
    <property type="match status" value="1"/>
</dbReference>
<dbReference type="GO" id="GO:0016887">
    <property type="term" value="F:ATP hydrolysis activity"/>
    <property type="evidence" value="ECO:0007669"/>
    <property type="project" value="InterPro"/>
</dbReference>
<dbReference type="RefSeq" id="WP_039106036.1">
    <property type="nucleotide sequence ID" value="NZ_CP009056.1"/>
</dbReference>
<keyword evidence="2" id="KW-1185">Reference proteome</keyword>
<reference evidence="1 2" key="1">
    <citation type="journal article" date="2014" name="Appl. Environ. Microbiol.">
        <title>Gut symbionts from distinct hosts exhibit genotoxic activity via divergent colibactin biosynthetic pathways.</title>
        <authorList>
            <person name="Engel P."/>
            <person name="Vizcaino M.I."/>
            <person name="Crawford J.M."/>
        </authorList>
    </citation>
    <scope>NUCLEOTIDE SEQUENCE [LARGE SCALE GENOMIC DNA]</scope>
    <source>
        <strain evidence="1 2">PEB0191</strain>
    </source>
</reference>
<sequence length="491" mass="55133">MEIVSLPPIASSFIQSLRSVGYSLESAIADLVDNSISAHAKSINIFTQWRNGNPILAVMDDGIGMLPETVQKAMQLGAISPNQIRDKSDLGRFGMGLKTASFSQCKKLILISRTNVNDNWYGICWDLDLVEKTNQWLAQIIPYDVCEAYLNDISFSSVTGTAVIWSCFDRAIDPTSIKNDRDYERRIVNLIDHLSLIFHRFINNDNVSQKVSILLNNKVIKGMDPFAINPEPEQLASTLLSEQALNIGKCTIQVKAYVLPHPSKMSYAFSNRVSNKGEHHLGQGIYIYRAGRLIVAGGWQKLAKASEANKLARISVEFNNDADHLWCLDVKKSRVELPALLREQLKRIVFQCSAKSSNTFTCRAKMQVLDTDPIWQRVFDRDKQYIVYKINRTHSLLAEMINCIESSEIKSALLTLIEQALPLELLKNDVAALNIKLVQETEDSNQMIKKLIQELLIAGFSADSISKVLLGDSNFSLTREEIEHLIKSVEG</sequence>
<dbReference type="InterPro" id="IPR045261">
    <property type="entry name" value="MORC_ATPase"/>
</dbReference>
<evidence type="ECO:0000313" key="1">
    <source>
        <dbReference type="EMBL" id="AJA45976.1"/>
    </source>
</evidence>
<dbReference type="SUPFAM" id="SSF55874">
    <property type="entry name" value="ATPase domain of HSP90 chaperone/DNA topoisomerase II/histidine kinase"/>
    <property type="match status" value="1"/>
</dbReference>
<protein>
    <submittedName>
        <fullName evidence="1">DNA mismatch repair enzyme (Putative ATPase)</fullName>
    </submittedName>
</protein>
<name>A0A0A7S9J7_FRIPE</name>
<dbReference type="PANTHER" id="PTHR23336:SF76">
    <property type="entry name" value="MORC S5 DOMAIN-CONTAINING PROTEIN"/>
    <property type="match status" value="1"/>
</dbReference>
<dbReference type="Proteomes" id="UP000030901">
    <property type="component" value="Chromosome"/>
</dbReference>
<organism evidence="1 2">
    <name type="scientific">Frischella perrara</name>
    <dbReference type="NCBI Taxonomy" id="1267021"/>
    <lineage>
        <taxon>Bacteria</taxon>
        <taxon>Pseudomonadati</taxon>
        <taxon>Pseudomonadota</taxon>
        <taxon>Gammaproteobacteria</taxon>
        <taxon>Orbales</taxon>
        <taxon>Orbaceae</taxon>
        <taxon>Frischella</taxon>
    </lineage>
</organism>
<accession>A0A0A7S9J7</accession>
<dbReference type="STRING" id="1267021.FPB0191_02170"/>
<dbReference type="AlphaFoldDB" id="A0A0A7S9J7"/>
<dbReference type="InterPro" id="IPR036890">
    <property type="entry name" value="HATPase_C_sf"/>
</dbReference>
<dbReference type="EMBL" id="CP009056">
    <property type="protein sequence ID" value="AJA45976.1"/>
    <property type="molecule type" value="Genomic_DNA"/>
</dbReference>
<proteinExistence type="predicted"/>